<sequence>MEKDSGHFCYDPYPTVSKQNTNSLRREKKSSKKEEGSCCCLGKKTKKRSKAFLAGLATNLGICVLLFGYTLIGSVIFLAIEGGGSYHQHQILATTSLSTTVNSNGKKQVNRSAELKAKWDEARVKTVENIWEITVSLNILYRDNWTRLAAQEITRFQDELMKSMAEDMALQQPLQVAKTHVHDNYEWSFAKAFLYSLTVLTTIGKST</sequence>
<keyword evidence="2" id="KW-1133">Transmembrane helix</keyword>
<gene>
    <name evidence="3" type="ORF">NQ318_002245</name>
</gene>
<organism evidence="3 4">
    <name type="scientific">Aromia moschata</name>
    <dbReference type="NCBI Taxonomy" id="1265417"/>
    <lineage>
        <taxon>Eukaryota</taxon>
        <taxon>Metazoa</taxon>
        <taxon>Ecdysozoa</taxon>
        <taxon>Arthropoda</taxon>
        <taxon>Hexapoda</taxon>
        <taxon>Insecta</taxon>
        <taxon>Pterygota</taxon>
        <taxon>Neoptera</taxon>
        <taxon>Endopterygota</taxon>
        <taxon>Coleoptera</taxon>
        <taxon>Polyphaga</taxon>
        <taxon>Cucujiformia</taxon>
        <taxon>Chrysomeloidea</taxon>
        <taxon>Cerambycidae</taxon>
        <taxon>Cerambycinae</taxon>
        <taxon>Callichromatini</taxon>
        <taxon>Aromia</taxon>
    </lineage>
</organism>
<evidence type="ECO:0000313" key="3">
    <source>
        <dbReference type="EMBL" id="KAJ8958457.1"/>
    </source>
</evidence>
<keyword evidence="2" id="KW-0812">Transmembrane</keyword>
<evidence type="ECO:0000313" key="4">
    <source>
        <dbReference type="Proteomes" id="UP001162162"/>
    </source>
</evidence>
<evidence type="ECO:0000256" key="2">
    <source>
        <dbReference type="SAM" id="Phobius"/>
    </source>
</evidence>
<comment type="caution">
    <text evidence="3">The sequence shown here is derived from an EMBL/GenBank/DDBJ whole genome shotgun (WGS) entry which is preliminary data.</text>
</comment>
<proteinExistence type="predicted"/>
<dbReference type="Gene3D" id="1.10.287.70">
    <property type="match status" value="1"/>
</dbReference>
<dbReference type="AlphaFoldDB" id="A0AAV8Z4L9"/>
<evidence type="ECO:0000256" key="1">
    <source>
        <dbReference type="SAM" id="MobiDB-lite"/>
    </source>
</evidence>
<dbReference type="EMBL" id="JAPWTK010000017">
    <property type="protein sequence ID" value="KAJ8958457.1"/>
    <property type="molecule type" value="Genomic_DNA"/>
</dbReference>
<reference evidence="3" key="1">
    <citation type="journal article" date="2023" name="Insect Mol. Biol.">
        <title>Genome sequencing provides insights into the evolution of gene families encoding plant cell wall-degrading enzymes in longhorned beetles.</title>
        <authorList>
            <person name="Shin N.R."/>
            <person name="Okamura Y."/>
            <person name="Kirsch R."/>
            <person name="Pauchet Y."/>
        </authorList>
    </citation>
    <scope>NUCLEOTIDE SEQUENCE</scope>
    <source>
        <strain evidence="3">AMC_N1</strain>
    </source>
</reference>
<keyword evidence="4" id="KW-1185">Reference proteome</keyword>
<feature type="transmembrane region" description="Helical" evidence="2">
    <location>
        <begin position="51"/>
        <end position="80"/>
    </location>
</feature>
<name>A0AAV8Z4L9_9CUCU</name>
<keyword evidence="2" id="KW-0472">Membrane</keyword>
<feature type="region of interest" description="Disordered" evidence="1">
    <location>
        <begin position="1"/>
        <end position="29"/>
    </location>
</feature>
<accession>A0AAV8Z4L9</accession>
<dbReference type="Proteomes" id="UP001162162">
    <property type="component" value="Unassembled WGS sequence"/>
</dbReference>
<dbReference type="SUPFAM" id="SSF81324">
    <property type="entry name" value="Voltage-gated potassium channels"/>
    <property type="match status" value="1"/>
</dbReference>
<protein>
    <submittedName>
        <fullName evidence="3">Uncharacterized protein</fullName>
    </submittedName>
</protein>